<dbReference type="InterPro" id="IPR003329">
    <property type="entry name" value="Cytidylyl_trans"/>
</dbReference>
<dbReference type="NCBIfam" id="NF003950">
    <property type="entry name" value="PRK05450.1-3"/>
    <property type="match status" value="1"/>
</dbReference>
<dbReference type="NCBIfam" id="TIGR00466">
    <property type="entry name" value="kdsB"/>
    <property type="match status" value="1"/>
</dbReference>
<evidence type="ECO:0000313" key="6">
    <source>
        <dbReference type="EMBL" id="KEJ92247.1"/>
    </source>
</evidence>
<organism evidence="6 7">
    <name type="scientific">Synergistes jonesii</name>
    <dbReference type="NCBI Taxonomy" id="2754"/>
    <lineage>
        <taxon>Bacteria</taxon>
        <taxon>Thermotogati</taxon>
        <taxon>Synergistota</taxon>
        <taxon>Synergistia</taxon>
        <taxon>Synergistales</taxon>
        <taxon>Synergistaceae</taxon>
        <taxon>Synergistes</taxon>
    </lineage>
</organism>
<dbReference type="GO" id="GO:0005829">
    <property type="term" value="C:cytosol"/>
    <property type="evidence" value="ECO:0007669"/>
    <property type="project" value="TreeGrafter"/>
</dbReference>
<dbReference type="NCBIfam" id="NF003952">
    <property type="entry name" value="PRK05450.1-5"/>
    <property type="match status" value="1"/>
</dbReference>
<accession>A0A073J3E3</accession>
<sequence length="251" mass="28063">MKAKKFLGVIPARYASSRLPGKPLLEIGGRTMIEQVYRRALASDVFFRVVIATDDSRIYDAAEKFGADVLMTRTDHPDGSSRVAEIAAKVDADYVINIQGDEPLLDPRMLRELACGISGDGSADSATVCVPIKKEEDFLNPNIVKVVRALNGRALYFSRSPIPFRRSDAGCAVWEHLGIYAFTKEFLLKFVKLPATPLMKTESLEQLRILEHGYSMAVIATKYPSEGPNVNTPEDLEEVRRIFARRKNEER</sequence>
<evidence type="ECO:0000256" key="4">
    <source>
        <dbReference type="ARBA" id="ARBA00022985"/>
    </source>
</evidence>
<dbReference type="OrthoDB" id="9815559at2"/>
<reference evidence="6 7" key="1">
    <citation type="submission" date="2014-04" db="EMBL/GenBank/DDBJ databases">
        <title>Draft Genome Sequence of Synergistes jonesii.</title>
        <authorList>
            <person name="Coil D.A."/>
            <person name="Eisen J.A."/>
            <person name="Holland-Moritz H.E."/>
        </authorList>
    </citation>
    <scope>NUCLEOTIDE SEQUENCE [LARGE SCALE GENOMIC DNA]</scope>
    <source>
        <strain evidence="6 7">78-1</strain>
    </source>
</reference>
<comment type="similarity">
    <text evidence="5">Belongs to the KdsB family.</text>
</comment>
<comment type="function">
    <text evidence="5">Activates KDO (a required 8-carbon sugar) for incorporation into bacterial lipopolysaccharide in Gram-negative bacteria.</text>
</comment>
<dbReference type="Proteomes" id="UP000027665">
    <property type="component" value="Unassembled WGS sequence"/>
</dbReference>
<dbReference type="eggNOG" id="COG1212">
    <property type="taxonomic scope" value="Bacteria"/>
</dbReference>
<dbReference type="PANTHER" id="PTHR42866:SF2">
    <property type="entry name" value="3-DEOXY-MANNO-OCTULOSONATE CYTIDYLYLTRANSFERASE, MITOCHONDRIAL"/>
    <property type="match status" value="1"/>
</dbReference>
<keyword evidence="7" id="KW-1185">Reference proteome</keyword>
<proteinExistence type="inferred from homology"/>
<name>A0A073J3E3_9BACT</name>
<evidence type="ECO:0000313" key="7">
    <source>
        <dbReference type="Proteomes" id="UP000027665"/>
    </source>
</evidence>
<dbReference type="SUPFAM" id="SSF53448">
    <property type="entry name" value="Nucleotide-diphospho-sugar transferases"/>
    <property type="match status" value="1"/>
</dbReference>
<dbReference type="GO" id="GO:0033468">
    <property type="term" value="P:CMP-keto-3-deoxy-D-manno-octulosonic acid biosynthetic process"/>
    <property type="evidence" value="ECO:0007669"/>
    <property type="project" value="UniProtKB-UniRule"/>
</dbReference>
<evidence type="ECO:0000256" key="2">
    <source>
        <dbReference type="ARBA" id="ARBA00022679"/>
    </source>
</evidence>
<keyword evidence="3 5" id="KW-0548">Nucleotidyltransferase</keyword>
<comment type="pathway">
    <text evidence="5">Nucleotide-sugar biosynthesis; CMP-3-deoxy-D-manno-octulosonate biosynthesis; CMP-3-deoxy-D-manno-octulosonate from 3-deoxy-D-manno-octulosonate and CTP: step 1/1.</text>
</comment>
<keyword evidence="2 5" id="KW-0808">Transferase</keyword>
<evidence type="ECO:0000256" key="3">
    <source>
        <dbReference type="ARBA" id="ARBA00022695"/>
    </source>
</evidence>
<dbReference type="RefSeq" id="WP_037975962.1">
    <property type="nucleotide sequence ID" value="NZ_CAMETI010000010.1"/>
</dbReference>
<dbReference type="InterPro" id="IPR004528">
    <property type="entry name" value="KdsB"/>
</dbReference>
<dbReference type="GO" id="GO:0008690">
    <property type="term" value="F:3-deoxy-manno-octulosonate cytidylyltransferase activity"/>
    <property type="evidence" value="ECO:0007669"/>
    <property type="project" value="UniProtKB-UniRule"/>
</dbReference>
<dbReference type="Pfam" id="PF02348">
    <property type="entry name" value="CTP_transf_3"/>
    <property type="match status" value="1"/>
</dbReference>
<dbReference type="EC" id="2.7.7.38" evidence="5"/>
<protein>
    <recommendedName>
        <fullName evidence="5">3-deoxy-manno-octulosonate cytidylyltransferase</fullName>
        <ecNumber evidence="5">2.7.7.38</ecNumber>
    </recommendedName>
    <alternativeName>
        <fullName evidence="5">CMP-2-keto-3-deoxyoctulosonic acid synthase</fullName>
        <shortName evidence="5">CKS</shortName>
        <shortName evidence="5">CMP-KDO synthase</shortName>
    </alternativeName>
</protein>
<dbReference type="PANTHER" id="PTHR42866">
    <property type="entry name" value="3-DEOXY-MANNO-OCTULOSONATE CYTIDYLYLTRANSFERASE"/>
    <property type="match status" value="1"/>
</dbReference>
<dbReference type="GeneID" id="90983545"/>
<dbReference type="PATRIC" id="fig|2754.20.peg.57"/>
<dbReference type="FunFam" id="3.90.550.10:FF:000011">
    <property type="entry name" value="3-deoxy-manno-octulosonate cytidylyltransferase"/>
    <property type="match status" value="1"/>
</dbReference>
<keyword evidence="4 5" id="KW-0448">Lipopolysaccharide biosynthesis</keyword>
<dbReference type="GO" id="GO:0016020">
    <property type="term" value="C:membrane"/>
    <property type="evidence" value="ECO:0007669"/>
    <property type="project" value="UniProtKB-SubCell"/>
</dbReference>
<dbReference type="UniPathway" id="UPA00358">
    <property type="reaction ID" value="UER00476"/>
</dbReference>
<dbReference type="EMBL" id="JMKI01000031">
    <property type="protein sequence ID" value="KEJ92247.1"/>
    <property type="molecule type" value="Genomic_DNA"/>
</dbReference>
<dbReference type="AlphaFoldDB" id="A0A073J3E3"/>
<evidence type="ECO:0000256" key="1">
    <source>
        <dbReference type="ARBA" id="ARBA00004370"/>
    </source>
</evidence>
<comment type="catalytic activity">
    <reaction evidence="5">
        <text>3-deoxy-alpha-D-manno-oct-2-ulosonate + CTP = CMP-3-deoxy-beta-D-manno-octulosonate + diphosphate</text>
        <dbReference type="Rhea" id="RHEA:23448"/>
        <dbReference type="ChEBI" id="CHEBI:33019"/>
        <dbReference type="ChEBI" id="CHEBI:37563"/>
        <dbReference type="ChEBI" id="CHEBI:85986"/>
        <dbReference type="ChEBI" id="CHEBI:85987"/>
        <dbReference type="EC" id="2.7.7.38"/>
    </reaction>
</comment>
<evidence type="ECO:0000256" key="5">
    <source>
        <dbReference type="HAMAP-Rule" id="MF_00057"/>
    </source>
</evidence>
<dbReference type="NCBIfam" id="NF009905">
    <property type="entry name" value="PRK13368.1"/>
    <property type="match status" value="1"/>
</dbReference>
<dbReference type="Gene3D" id="3.90.550.10">
    <property type="entry name" value="Spore Coat Polysaccharide Biosynthesis Protein SpsA, Chain A"/>
    <property type="match status" value="1"/>
</dbReference>
<gene>
    <name evidence="5" type="primary">kdsB</name>
    <name evidence="6" type="ORF">EH55_04395</name>
</gene>
<dbReference type="InterPro" id="IPR029044">
    <property type="entry name" value="Nucleotide-diphossugar_trans"/>
</dbReference>
<dbReference type="GO" id="GO:0009103">
    <property type="term" value="P:lipopolysaccharide biosynthetic process"/>
    <property type="evidence" value="ECO:0007669"/>
    <property type="project" value="UniProtKB-UniRule"/>
</dbReference>
<dbReference type="CDD" id="cd02517">
    <property type="entry name" value="CMP-KDO-Synthetase"/>
    <property type="match status" value="1"/>
</dbReference>
<comment type="caution">
    <text evidence="6">The sequence shown here is derived from an EMBL/GenBank/DDBJ whole genome shotgun (WGS) entry which is preliminary data.</text>
</comment>
<dbReference type="STRING" id="2754.EH55_04395"/>
<comment type="subcellular location">
    <subcellularLocation>
        <location evidence="5">Cytoplasm</location>
    </subcellularLocation>
    <subcellularLocation>
        <location evidence="1">Membrane</location>
    </subcellularLocation>
</comment>
<dbReference type="HAMAP" id="MF_00057">
    <property type="entry name" value="KdsB"/>
    <property type="match status" value="1"/>
</dbReference>
<keyword evidence="5" id="KW-0963">Cytoplasm</keyword>